<dbReference type="Proteomes" id="UP001054945">
    <property type="component" value="Unassembled WGS sequence"/>
</dbReference>
<evidence type="ECO:0000313" key="3">
    <source>
        <dbReference type="EMBL" id="GIY27107.1"/>
    </source>
</evidence>
<sequence length="205" mass="23174">MLTTLAVLDRLYWFFLSSTSNCKRCDPAPSNIPKTKPLDRHYREIEPDKHFRILIVLHVEKKFTAMTDTMARIFNNTCDPDPNHSREAGERRPDGEEGEPTKVGRDWSANISSPSLASQSPCGGLFRTDFRGVKLAEVQKRKRGERRVPTGRRSVPMPLPKHPPYSQLYSLIFTLPCGYGLALVMTKEILTVFSDKLDDPSLSPG</sequence>
<comment type="caution">
    <text evidence="3">The sequence shown here is derived from an EMBL/GenBank/DDBJ whole genome shotgun (WGS) entry which is preliminary data.</text>
</comment>
<proteinExistence type="predicted"/>
<feature type="chain" id="PRO_5043977494" evidence="2">
    <location>
        <begin position="23"/>
        <end position="205"/>
    </location>
</feature>
<keyword evidence="4" id="KW-1185">Reference proteome</keyword>
<accession>A0AAV4S2Z2</accession>
<protein>
    <submittedName>
        <fullName evidence="3">Uncharacterized protein</fullName>
    </submittedName>
</protein>
<feature type="region of interest" description="Disordered" evidence="1">
    <location>
        <begin position="75"/>
        <end position="123"/>
    </location>
</feature>
<feature type="signal peptide" evidence="2">
    <location>
        <begin position="1"/>
        <end position="22"/>
    </location>
</feature>
<keyword evidence="2" id="KW-0732">Signal</keyword>
<gene>
    <name evidence="3" type="ORF">CEXT_781941</name>
</gene>
<feature type="compositionally biased region" description="Basic and acidic residues" evidence="1">
    <location>
        <begin position="81"/>
        <end position="105"/>
    </location>
</feature>
<reference evidence="3 4" key="1">
    <citation type="submission" date="2021-06" db="EMBL/GenBank/DDBJ databases">
        <title>Caerostris extrusa draft genome.</title>
        <authorList>
            <person name="Kono N."/>
            <person name="Arakawa K."/>
        </authorList>
    </citation>
    <scope>NUCLEOTIDE SEQUENCE [LARGE SCALE GENOMIC DNA]</scope>
</reference>
<feature type="region of interest" description="Disordered" evidence="1">
    <location>
        <begin position="139"/>
        <end position="159"/>
    </location>
</feature>
<dbReference type="EMBL" id="BPLR01008774">
    <property type="protein sequence ID" value="GIY27107.1"/>
    <property type="molecule type" value="Genomic_DNA"/>
</dbReference>
<dbReference type="AlphaFoldDB" id="A0AAV4S2Z2"/>
<evidence type="ECO:0000313" key="4">
    <source>
        <dbReference type="Proteomes" id="UP001054945"/>
    </source>
</evidence>
<feature type="compositionally biased region" description="Polar residues" evidence="1">
    <location>
        <begin position="109"/>
        <end position="121"/>
    </location>
</feature>
<evidence type="ECO:0000256" key="2">
    <source>
        <dbReference type="SAM" id="SignalP"/>
    </source>
</evidence>
<organism evidence="3 4">
    <name type="scientific">Caerostris extrusa</name>
    <name type="common">Bark spider</name>
    <name type="synonym">Caerostris bankana</name>
    <dbReference type="NCBI Taxonomy" id="172846"/>
    <lineage>
        <taxon>Eukaryota</taxon>
        <taxon>Metazoa</taxon>
        <taxon>Ecdysozoa</taxon>
        <taxon>Arthropoda</taxon>
        <taxon>Chelicerata</taxon>
        <taxon>Arachnida</taxon>
        <taxon>Araneae</taxon>
        <taxon>Araneomorphae</taxon>
        <taxon>Entelegynae</taxon>
        <taxon>Araneoidea</taxon>
        <taxon>Araneidae</taxon>
        <taxon>Caerostris</taxon>
    </lineage>
</organism>
<name>A0AAV4S2Z2_CAEEX</name>
<evidence type="ECO:0000256" key="1">
    <source>
        <dbReference type="SAM" id="MobiDB-lite"/>
    </source>
</evidence>